<feature type="domain" description="Tudor" evidence="2">
    <location>
        <begin position="302"/>
        <end position="361"/>
    </location>
</feature>
<dbReference type="Gene3D" id="2.40.50.90">
    <property type="match status" value="6"/>
</dbReference>
<dbReference type="HOGENOM" id="CLU_001126_1_0_1"/>
<name>F7CR83_MONDO</name>
<dbReference type="SMART" id="SM00333">
    <property type="entry name" value="TUDOR"/>
    <property type="match status" value="8"/>
</dbReference>
<dbReference type="GO" id="GO:0043186">
    <property type="term" value="C:P granule"/>
    <property type="evidence" value="ECO:0000318"/>
    <property type="project" value="GO_Central"/>
</dbReference>
<evidence type="ECO:0000259" key="2">
    <source>
        <dbReference type="PROSITE" id="PS50304"/>
    </source>
</evidence>
<evidence type="ECO:0000313" key="4">
    <source>
        <dbReference type="Proteomes" id="UP000002280"/>
    </source>
</evidence>
<dbReference type="InParanoid" id="F7CR83"/>
<dbReference type="GO" id="GO:0034587">
    <property type="term" value="P:piRNA processing"/>
    <property type="evidence" value="ECO:0000318"/>
    <property type="project" value="GO_Central"/>
</dbReference>
<reference evidence="3 4" key="1">
    <citation type="journal article" date="2007" name="Nature">
        <title>Genome of the marsupial Monodelphis domestica reveals innovation in non-coding sequences.</title>
        <authorList>
            <person name="Mikkelsen T.S."/>
            <person name="Wakefield M.J."/>
            <person name="Aken B."/>
            <person name="Amemiya C.T."/>
            <person name="Chang J.L."/>
            <person name="Duke S."/>
            <person name="Garber M."/>
            <person name="Gentles A.J."/>
            <person name="Goodstadt L."/>
            <person name="Heger A."/>
            <person name="Jurka J."/>
            <person name="Kamal M."/>
            <person name="Mauceli E."/>
            <person name="Searle S.M."/>
            <person name="Sharpe T."/>
            <person name="Baker M.L."/>
            <person name="Batzer M.A."/>
            <person name="Benos P.V."/>
            <person name="Belov K."/>
            <person name="Clamp M."/>
            <person name="Cook A."/>
            <person name="Cuff J."/>
            <person name="Das R."/>
            <person name="Davidow L."/>
            <person name="Deakin J.E."/>
            <person name="Fazzari M.J."/>
            <person name="Glass J.L."/>
            <person name="Grabherr M."/>
            <person name="Greally J.M."/>
            <person name="Gu W."/>
            <person name="Hore T.A."/>
            <person name="Huttley G.A."/>
            <person name="Kleber M."/>
            <person name="Jirtle R.L."/>
            <person name="Koina E."/>
            <person name="Lee J.T."/>
            <person name="Mahony S."/>
            <person name="Marra M.A."/>
            <person name="Miller R.D."/>
            <person name="Nicholls R.D."/>
            <person name="Oda M."/>
            <person name="Papenfuss A.T."/>
            <person name="Parra Z.E."/>
            <person name="Pollock D.D."/>
            <person name="Ray D.A."/>
            <person name="Schein J.E."/>
            <person name="Speed T.P."/>
            <person name="Thompson K."/>
            <person name="VandeBerg J.L."/>
            <person name="Wade C.M."/>
            <person name="Walker J.A."/>
            <person name="Waters P.D."/>
            <person name="Webber C."/>
            <person name="Weidman J.R."/>
            <person name="Xie X."/>
            <person name="Zody M.C."/>
            <person name="Baldwin J."/>
            <person name="Abdouelleil A."/>
            <person name="Abdulkadir J."/>
            <person name="Abebe A."/>
            <person name="Abera B."/>
            <person name="Abreu J."/>
            <person name="Acer S.C."/>
            <person name="Aftuck L."/>
            <person name="Alexander A."/>
            <person name="An P."/>
            <person name="Anderson E."/>
            <person name="Anderson S."/>
            <person name="Arachi H."/>
            <person name="Azer M."/>
            <person name="Bachantsang P."/>
            <person name="Barry A."/>
            <person name="Bayul T."/>
            <person name="Berlin A."/>
            <person name="Bessette D."/>
            <person name="Bloom T."/>
            <person name="Bloom T."/>
            <person name="Boguslavskiy L."/>
            <person name="Bonnet C."/>
            <person name="Boukhgalter B."/>
            <person name="Bourzgui I."/>
            <person name="Brown A."/>
            <person name="Cahill P."/>
            <person name="Channer S."/>
            <person name="Cheshatsang Y."/>
            <person name="Chuda L."/>
            <person name="Citroen M."/>
            <person name="Collymore A."/>
            <person name="Cooke P."/>
            <person name="Costello M."/>
            <person name="D'Aco K."/>
            <person name="Daza R."/>
            <person name="De Haan G."/>
            <person name="DeGray S."/>
            <person name="DeMaso C."/>
            <person name="Dhargay N."/>
            <person name="Dooley K."/>
            <person name="Dooley E."/>
            <person name="Doricent M."/>
            <person name="Dorje P."/>
            <person name="Dorjee K."/>
            <person name="Dupes A."/>
            <person name="Elong R."/>
            <person name="Falk J."/>
            <person name="Farina A."/>
            <person name="Faro S."/>
            <person name="Ferguson D."/>
            <person name="Fisher S."/>
            <person name="Foley C.D."/>
            <person name="Franke A."/>
            <person name="Friedrich D."/>
            <person name="Gadbois L."/>
            <person name="Gearin G."/>
            <person name="Gearin C.R."/>
            <person name="Giannoukos G."/>
            <person name="Goode T."/>
            <person name="Graham J."/>
            <person name="Grandbois E."/>
            <person name="Grewal S."/>
            <person name="Gyaltsen K."/>
            <person name="Hafez N."/>
            <person name="Hagos B."/>
            <person name="Hall J."/>
            <person name="Henson C."/>
            <person name="Hollinger A."/>
            <person name="Honan T."/>
            <person name="Huard M.D."/>
            <person name="Hughes L."/>
            <person name="Hurhula B."/>
            <person name="Husby M.E."/>
            <person name="Kamat A."/>
            <person name="Kanga B."/>
            <person name="Kashin S."/>
            <person name="Khazanovich D."/>
            <person name="Kisner P."/>
            <person name="Lance K."/>
            <person name="Lara M."/>
            <person name="Lee W."/>
            <person name="Lennon N."/>
            <person name="Letendre F."/>
            <person name="LeVine R."/>
            <person name="Lipovsky A."/>
            <person name="Liu X."/>
            <person name="Liu J."/>
            <person name="Liu S."/>
            <person name="Lokyitsang T."/>
            <person name="Lokyitsang Y."/>
            <person name="Lubonja R."/>
            <person name="Lui A."/>
            <person name="MacDonald P."/>
            <person name="Magnisalis V."/>
            <person name="Maru K."/>
            <person name="Matthews C."/>
            <person name="McCusker W."/>
            <person name="McDonough S."/>
            <person name="Mehta T."/>
            <person name="Meldrim J."/>
            <person name="Meneus L."/>
            <person name="Mihai O."/>
            <person name="Mihalev A."/>
            <person name="Mihova T."/>
            <person name="Mittelman R."/>
            <person name="Mlenga V."/>
            <person name="Montmayeur A."/>
            <person name="Mulrain L."/>
            <person name="Navidi A."/>
            <person name="Naylor J."/>
            <person name="Negash T."/>
            <person name="Nguyen T."/>
            <person name="Nguyen N."/>
            <person name="Nicol R."/>
            <person name="Norbu C."/>
            <person name="Norbu N."/>
            <person name="Novod N."/>
            <person name="O'Neill B."/>
            <person name="Osman S."/>
            <person name="Markiewicz E."/>
            <person name="Oyono O.L."/>
            <person name="Patti C."/>
            <person name="Phunkhang P."/>
            <person name="Pierre F."/>
            <person name="Priest M."/>
            <person name="Raghuraman S."/>
            <person name="Rege F."/>
            <person name="Reyes R."/>
            <person name="Rise C."/>
            <person name="Rogov P."/>
            <person name="Ross K."/>
            <person name="Ryan E."/>
            <person name="Settipalli S."/>
            <person name="Shea T."/>
            <person name="Sherpa N."/>
            <person name="Shi L."/>
            <person name="Shih D."/>
            <person name="Sparrow T."/>
            <person name="Spaulding J."/>
            <person name="Stalker J."/>
            <person name="Stange-Thomann N."/>
            <person name="Stavropoulos S."/>
            <person name="Stone C."/>
            <person name="Strader C."/>
            <person name="Tesfaye S."/>
            <person name="Thomson T."/>
            <person name="Thoulutsang Y."/>
            <person name="Thoulutsang D."/>
            <person name="Topham K."/>
            <person name="Topping I."/>
            <person name="Tsamla T."/>
            <person name="Vassiliev H."/>
            <person name="Vo A."/>
            <person name="Wangchuk T."/>
            <person name="Wangdi T."/>
            <person name="Weiand M."/>
            <person name="Wilkinson J."/>
            <person name="Wilson A."/>
            <person name="Yadav S."/>
            <person name="Young G."/>
            <person name="Yu Q."/>
            <person name="Zembek L."/>
            <person name="Zhong D."/>
            <person name="Zimmer A."/>
            <person name="Zwirko Z."/>
            <person name="Jaffe D.B."/>
            <person name="Alvarez P."/>
            <person name="Brockman W."/>
            <person name="Butler J."/>
            <person name="Chin C."/>
            <person name="Gnerre S."/>
            <person name="MacCallum I."/>
            <person name="Graves J.A."/>
            <person name="Ponting C.P."/>
            <person name="Breen M."/>
            <person name="Samollow P.B."/>
            <person name="Lander E.S."/>
            <person name="Lindblad-Toh K."/>
        </authorList>
    </citation>
    <scope>NUCLEOTIDE SEQUENCE [LARGE SCALE GENOMIC DNA]</scope>
</reference>
<evidence type="ECO:0000313" key="3">
    <source>
        <dbReference type="Ensembl" id="ENSMODP00000023567.3"/>
    </source>
</evidence>
<feature type="domain" description="Tudor" evidence="2">
    <location>
        <begin position="1328"/>
        <end position="1386"/>
    </location>
</feature>
<dbReference type="Bgee" id="ENSMODG00000018889">
    <property type="expression patterns" value="Expressed in spermatocyte and 10 other cell types or tissues"/>
</dbReference>
<feature type="region of interest" description="Disordered" evidence="1">
    <location>
        <begin position="282"/>
        <end position="308"/>
    </location>
</feature>
<accession>F7CR83</accession>
<protein>
    <submittedName>
        <fullName evidence="3">Tudor domain containing 6</fullName>
    </submittedName>
</protein>
<evidence type="ECO:0000256" key="1">
    <source>
        <dbReference type="SAM" id="MobiDB-lite"/>
    </source>
</evidence>
<dbReference type="Gene3D" id="2.30.30.140">
    <property type="match status" value="7"/>
</dbReference>
<dbReference type="InterPro" id="IPR002999">
    <property type="entry name" value="Tudor"/>
</dbReference>
<feature type="region of interest" description="Disordered" evidence="1">
    <location>
        <begin position="1471"/>
        <end position="1501"/>
    </location>
</feature>
<gene>
    <name evidence="3" type="primary">TDRD6</name>
</gene>
<dbReference type="GO" id="GO:0007283">
    <property type="term" value="P:spermatogenesis"/>
    <property type="evidence" value="ECO:0000318"/>
    <property type="project" value="GO_Central"/>
</dbReference>
<feature type="compositionally biased region" description="Polar residues" evidence="1">
    <location>
        <begin position="1941"/>
        <end position="1951"/>
    </location>
</feature>
<proteinExistence type="predicted"/>
<dbReference type="PANTHER" id="PTHR22948:SF15">
    <property type="entry name" value="TUDOR DOMAIN-CONTAINING PROTEIN 6"/>
    <property type="match status" value="1"/>
</dbReference>
<dbReference type="Pfam" id="PF00567">
    <property type="entry name" value="TUDOR"/>
    <property type="match status" value="7"/>
</dbReference>
<sequence length="2138" mass="238125">MCSTPGMPSPGAPITLRVSFVDVHPEVIPVQLWGLVGDRREEYVRLGHDIQVAAAAVAARTRAMPAANPGELCLVQLGPRWHRCRVVSRQAQECRVFLLDEGRTVTANSAALAPGRNEFFHLPSEVLGCVLTGLVPLGGGGGEPQQWSRGAVDFLGHLQGKEVQGRVQDVLLPQRLVLLEVPTVFQQMQDLGLARQVPDSLFRSLLKRYINAAGASVLLPRALPKQDPPQLLDYFYPQLQLGVTEPVVVTQVCHPHRIHCQLRSLSQEIRRLSDSMAHAYRATGTGDESGRNSSWEEREESPDKPGSPCAACGLDGQWYRAQLLENFRPQRCAQVLHVDYGRKELVSCGSLRYLLPEYFRMPVVTYPCALYGLWDGGRGWSRSQVGDLKALILGQAVNAKIEFYSSFEHVYYVTLYGEDGINLNCAFGVQSCCLADRLLQSPGLEEEEGKESEPEEGLEDDLSPPVLKAVRLKANSFYDAQVEFVKDPSEFWIRLRKHSGPFSKLMRSMCNFYSSRKLDGLSLQPVPDHLCCAKWKEHGYYRAVVTRLVGDKSVEVHLVDRGDTETVGCSDVKMLLPQFRQLPAVALRCCLADIWPLGETWSREAISYFKKTVLHKELVIHVLDKQDSQYVIEILDESRMGEENVSKLIAQAGYAKYQEFEMMDIRPPAHSPGQIPNQLNTDCNRVASAKKVGMGQWVMKDDKPPVSEVGTDRTVVTKSSFSESVVQAAEKTRNMPIYSPLVQNYLEIKPGSPCKGQLEVGSTVEVKVSYVESPGYFWCQLTRNLQGLRTLMCKIQDFCKNSAPLYQGISPACLAKRTINGKWSRALIISGTPSTDHAKVIFVDYGNKEIVSMKNIYSINDDFLKLKAQAFRCSLYNLIQPASQNPFVWDERAIQAFKEFVDNAWEDNLELKCTIFALAAINNKELFNVVDLLTPFQSACHYLTEIGFAKQVQLQKPLASSMQLHSYYYSTHDIKIGSEEAVFVTHVDGPWTFYCQLSRSSGVLEQLSSDICRLSKVLQHSKTSSLNPGTLCLAKYSDQNWYRGIVTGKEPNKVFFVDFGNVHVVANEDLLPIPGDAYDLLLLPMQAVKCSLSDVYDNTPKEIAGWFEEAVLDKSLKALVVAKDPDGRLIIELYDGSVQINAKINEKLGLLGFKGPKKVENEELLSSAETFKEVKSENRNLLAGYSSKTANKLCTSEIQGESCKPKISLACKELKNLQSSTKIGLLTHYQESVGGQSNHVSHPPNKIGENLVQPSVQVLERNKDLPLKFCDLPQKSIVPGFKTKVYVSHINDLTDFYIQLADDEEELASISEKLNDDKTRRECFARRSLAKGDLICAVFPEDDLKYRAVVKEQSGDLVTVQFIDYGNTSVVNISKLSKLQKANALVPGMGIHCTLGGLHILQIKNQCQELYFSERTGEAQINCEFVMKYEDKWDVLLTDEQGVISEDMISKFISNGKSQVETSAQVNAGTNLETLLDPPPPPPPPPVPPPPPPPPPLSLPLPLLLPLPPHLPLPHLPPPPQDPFKDPGKKNFKLRNWYLPEVNKIKVYATVIDGPEYFWCQFADTKVLDCLDPQVQAAGEHAAVCADCISGVQSGVACIVKYSEDGRFYRGLVTDVLEGDLVSVRLVDFGNAVNFSRNAIWNIPSDLLNVNMQCFPCCLSGYNVLEGICSFEENDYFYEIATEGILELTILEIKKDVCDIPLAVVQLKYEGENLNEKMLKFSEQFCTTDEEFSKTLCENKLREAETPRSLSLAIGNKPNKVVQDGLLYMESQGDIFRLSSGLNHVETKPSLAFESETIAAFVSSAGPLGKDNVGDNRIECSLAEKVKFDSDKNLITGLETLLPRINETKEILELDSLEVPLSMEESKEFLELESIELQLSLAGDEAKELDLEPPMAHLSQGCDPKVVTLEQFTIQLSNNSKSEQLELESPIGSLSLDKETQPFSKVSQKAQETPCPEDSGEPNHLKPFDRCKVHSKTETAHNLYKEVFTEYKNRLSVESLTHLLPEEEIKAEENHGNALTDHASAQIENTYTLEGFTIGSKCVVWSSIRNTWSECQILEIADEGTKVLNLSNGMEEIVNPENVWNGIPKLNNSPSEGVYQALEKDFYLNSTDDTAIKALGFTPLVLEKRAGGDLSVEP</sequence>
<dbReference type="RefSeq" id="XP_056674334.1">
    <property type="nucleotide sequence ID" value="XM_056818356.1"/>
</dbReference>
<feature type="domain" description="Tudor" evidence="2">
    <location>
        <begin position="806"/>
        <end position="866"/>
    </location>
</feature>
<dbReference type="OrthoDB" id="9989103at2759"/>
<dbReference type="eggNOG" id="KOG2039">
    <property type="taxonomic scope" value="Eukaryota"/>
</dbReference>
<dbReference type="STRING" id="13616.ENSMODP00000023567"/>
<dbReference type="InterPro" id="IPR035437">
    <property type="entry name" value="SNase_OB-fold_sf"/>
</dbReference>
<dbReference type="GeneID" id="100014507"/>
<dbReference type="FunCoup" id="F7CR83">
    <property type="interactions" value="24"/>
</dbReference>
<dbReference type="InterPro" id="IPR047445">
    <property type="entry name" value="Tudor_TDRD6_rpt2"/>
</dbReference>
<feature type="region of interest" description="Disordered" evidence="1">
    <location>
        <begin position="1933"/>
        <end position="1964"/>
    </location>
</feature>
<dbReference type="OMA" id="FKEQMFP"/>
<reference evidence="3" key="2">
    <citation type="submission" date="2025-08" db="UniProtKB">
        <authorList>
            <consortium name="Ensembl"/>
        </authorList>
    </citation>
    <scope>IDENTIFICATION</scope>
</reference>
<dbReference type="GO" id="GO:0030719">
    <property type="term" value="P:P granule organization"/>
    <property type="evidence" value="ECO:0000318"/>
    <property type="project" value="GO_Central"/>
</dbReference>
<feature type="compositionally biased region" description="Pro residues" evidence="1">
    <location>
        <begin position="1477"/>
        <end position="1501"/>
    </location>
</feature>
<reference evidence="3" key="3">
    <citation type="submission" date="2025-09" db="UniProtKB">
        <authorList>
            <consortium name="Ensembl"/>
        </authorList>
    </citation>
    <scope>IDENTIFICATION</scope>
</reference>
<feature type="domain" description="Tudor" evidence="2">
    <location>
        <begin position="1591"/>
        <end position="1650"/>
    </location>
</feature>
<feature type="domain" description="Tudor" evidence="2">
    <location>
        <begin position="1025"/>
        <end position="1080"/>
    </location>
</feature>
<dbReference type="CDD" id="cd20421">
    <property type="entry name" value="Tudor_TDRD6_rpt2"/>
    <property type="match status" value="1"/>
</dbReference>
<dbReference type="CTD" id="221400"/>
<dbReference type="SUPFAM" id="SSF63748">
    <property type="entry name" value="Tudor/PWWP/MBT"/>
    <property type="match status" value="7"/>
</dbReference>
<dbReference type="GeneTree" id="ENSGT00940000159049"/>
<dbReference type="PANTHER" id="PTHR22948">
    <property type="entry name" value="TUDOR DOMAIN CONTAINING PROTEIN"/>
    <property type="match status" value="1"/>
</dbReference>
<keyword evidence="4" id="KW-1185">Reference proteome</keyword>
<organism evidence="3 4">
    <name type="scientific">Monodelphis domestica</name>
    <name type="common">Gray short-tailed opossum</name>
    <dbReference type="NCBI Taxonomy" id="13616"/>
    <lineage>
        <taxon>Eukaryota</taxon>
        <taxon>Metazoa</taxon>
        <taxon>Chordata</taxon>
        <taxon>Craniata</taxon>
        <taxon>Vertebrata</taxon>
        <taxon>Euteleostomi</taxon>
        <taxon>Mammalia</taxon>
        <taxon>Metatheria</taxon>
        <taxon>Didelphimorphia</taxon>
        <taxon>Didelphidae</taxon>
        <taxon>Monodelphis</taxon>
    </lineage>
</organism>
<dbReference type="Proteomes" id="UP000002280">
    <property type="component" value="Chromosome 2"/>
</dbReference>
<dbReference type="PROSITE" id="PS50304">
    <property type="entry name" value="TUDOR"/>
    <property type="match status" value="5"/>
</dbReference>
<dbReference type="Ensembl" id="ENSMODT00000023986.4">
    <property type="protein sequence ID" value="ENSMODP00000023567.3"/>
    <property type="gene ID" value="ENSMODG00000018889.4"/>
</dbReference>
<dbReference type="InterPro" id="IPR050621">
    <property type="entry name" value="Tudor_domain_containing"/>
</dbReference>